<gene>
    <name evidence="12" type="ORF">EXT53_22300</name>
</gene>
<comment type="subcellular location">
    <subcellularLocation>
        <location evidence="1">Membrane</location>
        <topology evidence="1">Multi-pass membrane protein</topology>
    </subcellularLocation>
</comment>
<keyword evidence="3" id="KW-0349">Heme</keyword>
<dbReference type="PANTHER" id="PTHR19271:SF16">
    <property type="entry name" value="CYTOCHROME B"/>
    <property type="match status" value="1"/>
</dbReference>
<protein>
    <recommendedName>
        <fullName evidence="11">Cytochrome b/b6 C-terminal region profile domain-containing protein</fullName>
    </recommendedName>
</protein>
<feature type="transmembrane region" description="Helical" evidence="10">
    <location>
        <begin position="26"/>
        <end position="43"/>
    </location>
</feature>
<dbReference type="EMBL" id="SGPY01000029">
    <property type="protein sequence ID" value="MCL6371270.1"/>
    <property type="molecule type" value="Genomic_DNA"/>
</dbReference>
<keyword evidence="5" id="KW-0479">Metal-binding</keyword>
<evidence type="ECO:0000313" key="12">
    <source>
        <dbReference type="EMBL" id="MCL6371270.1"/>
    </source>
</evidence>
<accession>A0AAW5GKF8</accession>
<keyword evidence="4 10" id="KW-0812">Transmembrane</keyword>
<proteinExistence type="predicted"/>
<dbReference type="GO" id="GO:0016491">
    <property type="term" value="F:oxidoreductase activity"/>
    <property type="evidence" value="ECO:0007669"/>
    <property type="project" value="InterPro"/>
</dbReference>
<dbReference type="InterPro" id="IPR036150">
    <property type="entry name" value="Cyt_b/b6_C_sf"/>
</dbReference>
<evidence type="ECO:0000313" key="13">
    <source>
        <dbReference type="Proteomes" id="UP001057360"/>
    </source>
</evidence>
<dbReference type="PANTHER" id="PTHR19271">
    <property type="entry name" value="CYTOCHROME B"/>
    <property type="match status" value="1"/>
</dbReference>
<reference evidence="12" key="1">
    <citation type="submission" date="2019-02" db="EMBL/GenBank/DDBJ databases">
        <title>New Zealand Erwinia strains with phe-tRNA free attachment sites.</title>
        <authorList>
            <person name="Nunes-Leite L."/>
            <person name="Pitman A.R."/>
        </authorList>
    </citation>
    <scope>NUCLEOTIDE SEQUENCE</scope>
    <source>
        <strain evidence="12">Ec-140</strain>
    </source>
</reference>
<evidence type="ECO:0000256" key="7">
    <source>
        <dbReference type="ARBA" id="ARBA00022989"/>
    </source>
</evidence>
<organism evidence="12 13">
    <name type="scientific">Pectobacterium polaris</name>
    <dbReference type="NCBI Taxonomy" id="2042057"/>
    <lineage>
        <taxon>Bacteria</taxon>
        <taxon>Pseudomonadati</taxon>
        <taxon>Pseudomonadota</taxon>
        <taxon>Gammaproteobacteria</taxon>
        <taxon>Enterobacterales</taxon>
        <taxon>Pectobacteriaceae</taxon>
        <taxon>Pectobacterium</taxon>
    </lineage>
</organism>
<keyword evidence="6" id="KW-0249">Electron transport</keyword>
<dbReference type="SUPFAM" id="SSF81648">
    <property type="entry name" value="a domain/subunit of cytochrome bc1 complex (Ubiquinol-cytochrome c reductase)"/>
    <property type="match status" value="1"/>
</dbReference>
<dbReference type="Proteomes" id="UP001057360">
    <property type="component" value="Unassembled WGS sequence"/>
</dbReference>
<dbReference type="GO" id="GO:0046872">
    <property type="term" value="F:metal ion binding"/>
    <property type="evidence" value="ECO:0007669"/>
    <property type="project" value="UniProtKB-KW"/>
</dbReference>
<keyword evidence="9 10" id="KW-0472">Membrane</keyword>
<keyword evidence="7 10" id="KW-1133">Transmembrane helix</keyword>
<dbReference type="AlphaFoldDB" id="A0AAW5GKF8"/>
<evidence type="ECO:0000256" key="6">
    <source>
        <dbReference type="ARBA" id="ARBA00022982"/>
    </source>
</evidence>
<evidence type="ECO:0000256" key="8">
    <source>
        <dbReference type="ARBA" id="ARBA00023004"/>
    </source>
</evidence>
<name>A0AAW5GKF8_9GAMM</name>
<keyword evidence="8" id="KW-0408">Iron</keyword>
<sequence length="93" mass="10653">MFAAILVLLVLPYTDRSVVRGNTFKVLSKFFFFLFVCNFVLLGKIGECHVEVPYVLMGQIATFLYFAYFLIIVPVISTIENVLFYIGRVNNSK</sequence>
<evidence type="ECO:0000256" key="9">
    <source>
        <dbReference type="ARBA" id="ARBA00023136"/>
    </source>
</evidence>
<dbReference type="GO" id="GO:0016020">
    <property type="term" value="C:membrane"/>
    <property type="evidence" value="ECO:0007669"/>
    <property type="project" value="UniProtKB-SubCell"/>
</dbReference>
<keyword evidence="2" id="KW-0813">Transport</keyword>
<evidence type="ECO:0000256" key="10">
    <source>
        <dbReference type="SAM" id="Phobius"/>
    </source>
</evidence>
<evidence type="ECO:0000256" key="3">
    <source>
        <dbReference type="ARBA" id="ARBA00022617"/>
    </source>
</evidence>
<evidence type="ECO:0000256" key="2">
    <source>
        <dbReference type="ARBA" id="ARBA00022448"/>
    </source>
</evidence>
<evidence type="ECO:0000259" key="11">
    <source>
        <dbReference type="PROSITE" id="PS51003"/>
    </source>
</evidence>
<dbReference type="Gene3D" id="1.20.810.10">
    <property type="entry name" value="Cytochrome Bc1 Complex, Chain C"/>
    <property type="match status" value="1"/>
</dbReference>
<evidence type="ECO:0000256" key="1">
    <source>
        <dbReference type="ARBA" id="ARBA00004141"/>
    </source>
</evidence>
<feature type="domain" description="Cytochrome b/b6 C-terminal region profile" evidence="11">
    <location>
        <begin position="1"/>
        <end position="87"/>
    </location>
</feature>
<dbReference type="GO" id="GO:0008121">
    <property type="term" value="F:quinol-cytochrome-c reductase activity"/>
    <property type="evidence" value="ECO:0007669"/>
    <property type="project" value="TreeGrafter"/>
</dbReference>
<dbReference type="InterPro" id="IPR005798">
    <property type="entry name" value="Cyt_b/b6_C"/>
</dbReference>
<dbReference type="PROSITE" id="PS51003">
    <property type="entry name" value="CYTB_CTER"/>
    <property type="match status" value="1"/>
</dbReference>
<dbReference type="InterPro" id="IPR027387">
    <property type="entry name" value="Cytb/b6-like_sf"/>
</dbReference>
<evidence type="ECO:0000256" key="4">
    <source>
        <dbReference type="ARBA" id="ARBA00022692"/>
    </source>
</evidence>
<dbReference type="Pfam" id="PF00032">
    <property type="entry name" value="Cytochrom_B_C"/>
    <property type="match status" value="1"/>
</dbReference>
<evidence type="ECO:0000256" key="5">
    <source>
        <dbReference type="ARBA" id="ARBA00022723"/>
    </source>
</evidence>
<feature type="transmembrane region" description="Helical" evidence="10">
    <location>
        <begin position="63"/>
        <end position="86"/>
    </location>
</feature>
<comment type="caution">
    <text evidence="12">The sequence shown here is derived from an EMBL/GenBank/DDBJ whole genome shotgun (WGS) entry which is preliminary data.</text>
</comment>